<comment type="similarity">
    <text evidence="1">Belongs to the nitroreductase family.</text>
</comment>
<dbReference type="InterPro" id="IPR029479">
    <property type="entry name" value="Nitroreductase"/>
</dbReference>
<accession>A0ABV9F366</accession>
<evidence type="ECO:0000256" key="1">
    <source>
        <dbReference type="ARBA" id="ARBA00007118"/>
    </source>
</evidence>
<protein>
    <submittedName>
        <fullName evidence="5">Nitroreductase family protein</fullName>
    </submittedName>
</protein>
<dbReference type="SUPFAM" id="SSF55469">
    <property type="entry name" value="FMN-dependent nitroreductase-like"/>
    <property type="match status" value="1"/>
</dbReference>
<dbReference type="Proteomes" id="UP001595957">
    <property type="component" value="Unassembled WGS sequence"/>
</dbReference>
<feature type="domain" description="Nitroreductase" evidence="4">
    <location>
        <begin position="80"/>
        <end position="159"/>
    </location>
</feature>
<dbReference type="EMBL" id="JBHSFZ010000048">
    <property type="protein sequence ID" value="MFC4595624.1"/>
    <property type="molecule type" value="Genomic_DNA"/>
</dbReference>
<dbReference type="PANTHER" id="PTHR43673:SF10">
    <property type="entry name" value="NADH DEHYDROGENASE_NAD(P)H NITROREDUCTASE XCC3605-RELATED"/>
    <property type="match status" value="1"/>
</dbReference>
<sequence length="202" mass="22525">MTTDRRTDTGLDPIFLHRWSPRAFDGSDMSAEDLRTILDAGRWAPSSYNYQPWRFLYATRNDAENWQRFLDLLIPFNAIWAKDASVLLFILSETTMGAADKPSHSHSFDAGAAWAGIALQAHLLGYHAHGMVGIDMDKTRMELGVPDGFKIEAAVAIGRRGDPATLPEKLQPREIPSDRKPLDEIAYPGSFRGLIRVLKDGA</sequence>
<proteinExistence type="inferred from homology"/>
<keyword evidence="2" id="KW-0560">Oxidoreductase</keyword>
<dbReference type="CDD" id="cd02138">
    <property type="entry name" value="TdsD-like"/>
    <property type="match status" value="1"/>
</dbReference>
<dbReference type="RefSeq" id="WP_380806037.1">
    <property type="nucleotide sequence ID" value="NZ_JBHSFZ010000048.1"/>
</dbReference>
<reference evidence="6" key="1">
    <citation type="journal article" date="2019" name="Int. J. Syst. Evol. Microbiol.">
        <title>The Global Catalogue of Microorganisms (GCM) 10K type strain sequencing project: providing services to taxonomists for standard genome sequencing and annotation.</title>
        <authorList>
            <consortium name="The Broad Institute Genomics Platform"/>
            <consortium name="The Broad Institute Genome Sequencing Center for Infectious Disease"/>
            <person name="Wu L."/>
            <person name="Ma J."/>
        </authorList>
    </citation>
    <scope>NUCLEOTIDE SEQUENCE [LARGE SCALE GENOMIC DNA]</scope>
    <source>
        <strain evidence="6">NBRC 103632</strain>
    </source>
</reference>
<name>A0ABV9F366_9SPHN</name>
<feature type="region of interest" description="Disordered" evidence="3">
    <location>
        <begin position="162"/>
        <end position="182"/>
    </location>
</feature>
<evidence type="ECO:0000256" key="2">
    <source>
        <dbReference type="ARBA" id="ARBA00023002"/>
    </source>
</evidence>
<comment type="caution">
    <text evidence="5">The sequence shown here is derived from an EMBL/GenBank/DDBJ whole genome shotgun (WGS) entry which is preliminary data.</text>
</comment>
<organism evidence="5 6">
    <name type="scientific">Sphingobium tyrosinilyticum</name>
    <dbReference type="NCBI Taxonomy" id="2715436"/>
    <lineage>
        <taxon>Bacteria</taxon>
        <taxon>Pseudomonadati</taxon>
        <taxon>Pseudomonadota</taxon>
        <taxon>Alphaproteobacteria</taxon>
        <taxon>Sphingomonadales</taxon>
        <taxon>Sphingomonadaceae</taxon>
        <taxon>Sphingobium</taxon>
    </lineage>
</organism>
<evidence type="ECO:0000256" key="3">
    <source>
        <dbReference type="SAM" id="MobiDB-lite"/>
    </source>
</evidence>
<feature type="domain" description="Nitroreductase" evidence="4">
    <location>
        <begin position="17"/>
        <end position="71"/>
    </location>
</feature>
<dbReference type="Gene3D" id="3.40.109.10">
    <property type="entry name" value="NADH Oxidase"/>
    <property type="match status" value="1"/>
</dbReference>
<evidence type="ECO:0000313" key="6">
    <source>
        <dbReference type="Proteomes" id="UP001595957"/>
    </source>
</evidence>
<evidence type="ECO:0000313" key="5">
    <source>
        <dbReference type="EMBL" id="MFC4595624.1"/>
    </source>
</evidence>
<gene>
    <name evidence="5" type="ORF">ACFO3E_15760</name>
</gene>
<keyword evidence="6" id="KW-1185">Reference proteome</keyword>
<dbReference type="PANTHER" id="PTHR43673">
    <property type="entry name" value="NAD(P)H NITROREDUCTASE YDGI-RELATED"/>
    <property type="match status" value="1"/>
</dbReference>
<evidence type="ECO:0000259" key="4">
    <source>
        <dbReference type="Pfam" id="PF00881"/>
    </source>
</evidence>
<dbReference type="Pfam" id="PF00881">
    <property type="entry name" value="Nitroreductase"/>
    <property type="match status" value="2"/>
</dbReference>
<feature type="compositionally biased region" description="Basic and acidic residues" evidence="3">
    <location>
        <begin position="170"/>
        <end position="182"/>
    </location>
</feature>
<dbReference type="InterPro" id="IPR000415">
    <property type="entry name" value="Nitroreductase-like"/>
</dbReference>